<gene>
    <name evidence="6" type="ORF">IV203_008684</name>
    <name evidence="7" type="ORF">IV203_029368</name>
</gene>
<feature type="region of interest" description="Disordered" evidence="4">
    <location>
        <begin position="1"/>
        <end position="29"/>
    </location>
</feature>
<dbReference type="PROSITE" id="PS50943">
    <property type="entry name" value="HTH_CROC1"/>
    <property type="match status" value="1"/>
</dbReference>
<dbReference type="OrthoDB" id="10253401at2759"/>
<dbReference type="Pfam" id="PF01381">
    <property type="entry name" value="HTH_3"/>
    <property type="match status" value="1"/>
</dbReference>
<evidence type="ECO:0000313" key="7">
    <source>
        <dbReference type="EMBL" id="KAG7366698.1"/>
    </source>
</evidence>
<sequence>MPTGTSVPHTQDWGAVNVGRGALSGSQKPKTARAIDLAKASGVLTTEKRHGAGGNASAHSAGIMSAKKLEEATDVGTIAKVDKSLSKAIMQARTAKKMTQKDLATAINEKPQVVAEYESGKAIPNPQIISKLERQLGTKLPRPGKSKPPPKTGTTTTAAKKPGQSAAAAKGITRGGPPKRR</sequence>
<feature type="region of interest" description="Disordered" evidence="4">
    <location>
        <begin position="122"/>
        <end position="181"/>
    </location>
</feature>
<dbReference type="EMBL" id="JAGRRH010000007">
    <property type="protein sequence ID" value="KAG7366698.1"/>
    <property type="molecule type" value="Genomic_DNA"/>
</dbReference>
<feature type="compositionally biased region" description="Low complexity" evidence="4">
    <location>
        <begin position="152"/>
        <end position="170"/>
    </location>
</feature>
<evidence type="ECO:0000256" key="1">
    <source>
        <dbReference type="ARBA" id="ARBA00023015"/>
    </source>
</evidence>
<dbReference type="Proteomes" id="UP000693970">
    <property type="component" value="Unassembled WGS sequence"/>
</dbReference>
<evidence type="ECO:0000256" key="4">
    <source>
        <dbReference type="SAM" id="MobiDB-lite"/>
    </source>
</evidence>
<evidence type="ECO:0000313" key="6">
    <source>
        <dbReference type="EMBL" id="KAG7352636.1"/>
    </source>
</evidence>
<reference evidence="6" key="2">
    <citation type="submission" date="2021-04" db="EMBL/GenBank/DDBJ databases">
        <authorList>
            <person name="Podell S."/>
        </authorList>
    </citation>
    <scope>NUCLEOTIDE SEQUENCE</scope>
    <source>
        <strain evidence="6">Hildebrandi</strain>
    </source>
</reference>
<proteinExistence type="predicted"/>
<evidence type="ECO:0000256" key="2">
    <source>
        <dbReference type="ARBA" id="ARBA00023125"/>
    </source>
</evidence>
<keyword evidence="3" id="KW-0804">Transcription</keyword>
<evidence type="ECO:0000313" key="8">
    <source>
        <dbReference type="Proteomes" id="UP000693970"/>
    </source>
</evidence>
<evidence type="ECO:0000256" key="3">
    <source>
        <dbReference type="ARBA" id="ARBA00023163"/>
    </source>
</evidence>
<dbReference type="PANTHER" id="PTHR10245">
    <property type="entry name" value="ENDOTHELIAL DIFFERENTIATION-RELATED FACTOR 1 MULTIPROTEIN BRIDGING FACTOR 1"/>
    <property type="match status" value="1"/>
</dbReference>
<dbReference type="InterPro" id="IPR013729">
    <property type="entry name" value="MBF1_N"/>
</dbReference>
<dbReference type="GO" id="GO:0005634">
    <property type="term" value="C:nucleus"/>
    <property type="evidence" value="ECO:0007669"/>
    <property type="project" value="TreeGrafter"/>
</dbReference>
<keyword evidence="2" id="KW-0238">DNA-binding</keyword>
<reference evidence="6" key="1">
    <citation type="journal article" date="2021" name="Sci. Rep.">
        <title>Diploid genomic architecture of Nitzschia inconspicua, an elite biomass production diatom.</title>
        <authorList>
            <person name="Oliver A."/>
            <person name="Podell S."/>
            <person name="Pinowska A."/>
            <person name="Traller J.C."/>
            <person name="Smith S.R."/>
            <person name="McClure R."/>
            <person name="Beliaev A."/>
            <person name="Bohutskyi P."/>
            <person name="Hill E.A."/>
            <person name="Rabines A."/>
            <person name="Zheng H."/>
            <person name="Allen L.Z."/>
            <person name="Kuo A."/>
            <person name="Grigoriev I.V."/>
            <person name="Allen A.E."/>
            <person name="Hazlebeck D."/>
            <person name="Allen E.E."/>
        </authorList>
    </citation>
    <scope>NUCLEOTIDE SEQUENCE</scope>
    <source>
        <strain evidence="6">Hildebrandi</strain>
    </source>
</reference>
<dbReference type="Pfam" id="PF08523">
    <property type="entry name" value="MBF1"/>
    <property type="match status" value="1"/>
</dbReference>
<dbReference type="AlphaFoldDB" id="A0A9K3L0S7"/>
<name>A0A9K3L0S7_9STRA</name>
<feature type="domain" description="HTH cro/C1-type" evidence="5">
    <location>
        <begin position="89"/>
        <end position="143"/>
    </location>
</feature>
<dbReference type="InterPro" id="IPR001387">
    <property type="entry name" value="Cro/C1-type_HTH"/>
</dbReference>
<accession>A0A9K3L0S7</accession>
<keyword evidence="8" id="KW-1185">Reference proteome</keyword>
<organism evidence="6 8">
    <name type="scientific">Nitzschia inconspicua</name>
    <dbReference type="NCBI Taxonomy" id="303405"/>
    <lineage>
        <taxon>Eukaryota</taxon>
        <taxon>Sar</taxon>
        <taxon>Stramenopiles</taxon>
        <taxon>Ochrophyta</taxon>
        <taxon>Bacillariophyta</taxon>
        <taxon>Bacillariophyceae</taxon>
        <taxon>Bacillariophycidae</taxon>
        <taxon>Bacillariales</taxon>
        <taxon>Bacillariaceae</taxon>
        <taxon>Nitzschia</taxon>
    </lineage>
</organism>
<dbReference type="PANTHER" id="PTHR10245:SF15">
    <property type="entry name" value="ENDOTHELIAL DIFFERENTIATION-RELATED FACTOR 1"/>
    <property type="match status" value="1"/>
</dbReference>
<evidence type="ECO:0000259" key="5">
    <source>
        <dbReference type="PROSITE" id="PS50943"/>
    </source>
</evidence>
<protein>
    <submittedName>
        <fullName evidence="6">Helix-turn-helix domain containing protein</fullName>
    </submittedName>
</protein>
<dbReference type="CDD" id="cd00093">
    <property type="entry name" value="HTH_XRE"/>
    <property type="match status" value="1"/>
</dbReference>
<dbReference type="GO" id="GO:0003677">
    <property type="term" value="F:DNA binding"/>
    <property type="evidence" value="ECO:0007669"/>
    <property type="project" value="UniProtKB-KW"/>
</dbReference>
<dbReference type="EMBL" id="JAGRRH010000017">
    <property type="protein sequence ID" value="KAG7352636.1"/>
    <property type="molecule type" value="Genomic_DNA"/>
</dbReference>
<keyword evidence="1" id="KW-0805">Transcription regulation</keyword>
<dbReference type="FunFam" id="1.10.260.40:FF:000018">
    <property type="entry name" value="Multiprotein bridging factor 1"/>
    <property type="match status" value="1"/>
</dbReference>
<comment type="caution">
    <text evidence="6">The sequence shown here is derived from an EMBL/GenBank/DDBJ whole genome shotgun (WGS) entry which is preliminary data.</text>
</comment>
<dbReference type="SMART" id="SM00530">
    <property type="entry name" value="HTH_XRE"/>
    <property type="match status" value="1"/>
</dbReference>